<gene>
    <name evidence="2" type="ORF">B0I35DRAFT_431795</name>
</gene>
<dbReference type="Proteomes" id="UP000813444">
    <property type="component" value="Unassembled WGS sequence"/>
</dbReference>
<organism evidence="2 3">
    <name type="scientific">Stachybotrys elegans</name>
    <dbReference type="NCBI Taxonomy" id="80388"/>
    <lineage>
        <taxon>Eukaryota</taxon>
        <taxon>Fungi</taxon>
        <taxon>Dikarya</taxon>
        <taxon>Ascomycota</taxon>
        <taxon>Pezizomycotina</taxon>
        <taxon>Sordariomycetes</taxon>
        <taxon>Hypocreomycetidae</taxon>
        <taxon>Hypocreales</taxon>
        <taxon>Stachybotryaceae</taxon>
        <taxon>Stachybotrys</taxon>
    </lineage>
</organism>
<keyword evidence="1" id="KW-0472">Membrane</keyword>
<evidence type="ECO:0000256" key="1">
    <source>
        <dbReference type="SAM" id="Phobius"/>
    </source>
</evidence>
<sequence length="78" mass="8612">MELWVYPGRDGAASWAWAVLLVLAELLLLVEEKVVVVLLVLAAAAVLDMLLVDYCSDCAGYQLILILWLPWVNLTRAG</sequence>
<name>A0A8K0SPT5_9HYPO</name>
<keyword evidence="1" id="KW-1133">Transmembrane helix</keyword>
<evidence type="ECO:0000313" key="3">
    <source>
        <dbReference type="Proteomes" id="UP000813444"/>
    </source>
</evidence>
<feature type="transmembrane region" description="Helical" evidence="1">
    <location>
        <begin position="12"/>
        <end position="30"/>
    </location>
</feature>
<dbReference type="AlphaFoldDB" id="A0A8K0SPT5"/>
<comment type="caution">
    <text evidence="2">The sequence shown here is derived from an EMBL/GenBank/DDBJ whole genome shotgun (WGS) entry which is preliminary data.</text>
</comment>
<keyword evidence="3" id="KW-1185">Reference proteome</keyword>
<protein>
    <submittedName>
        <fullName evidence="2">Uncharacterized protein</fullName>
    </submittedName>
</protein>
<accession>A0A8K0SPT5</accession>
<dbReference type="EMBL" id="JAGPNK010000007">
    <property type="protein sequence ID" value="KAH7318319.1"/>
    <property type="molecule type" value="Genomic_DNA"/>
</dbReference>
<feature type="transmembrane region" description="Helical" evidence="1">
    <location>
        <begin position="35"/>
        <end position="52"/>
    </location>
</feature>
<reference evidence="2" key="1">
    <citation type="journal article" date="2021" name="Nat. Commun.">
        <title>Genetic determinants of endophytism in the Arabidopsis root mycobiome.</title>
        <authorList>
            <person name="Mesny F."/>
            <person name="Miyauchi S."/>
            <person name="Thiergart T."/>
            <person name="Pickel B."/>
            <person name="Atanasova L."/>
            <person name="Karlsson M."/>
            <person name="Huettel B."/>
            <person name="Barry K.W."/>
            <person name="Haridas S."/>
            <person name="Chen C."/>
            <person name="Bauer D."/>
            <person name="Andreopoulos W."/>
            <person name="Pangilinan J."/>
            <person name="LaButti K."/>
            <person name="Riley R."/>
            <person name="Lipzen A."/>
            <person name="Clum A."/>
            <person name="Drula E."/>
            <person name="Henrissat B."/>
            <person name="Kohler A."/>
            <person name="Grigoriev I.V."/>
            <person name="Martin F.M."/>
            <person name="Hacquard S."/>
        </authorList>
    </citation>
    <scope>NUCLEOTIDE SEQUENCE</scope>
    <source>
        <strain evidence="2">MPI-CAGE-CH-0235</strain>
    </source>
</reference>
<keyword evidence="1" id="KW-0812">Transmembrane</keyword>
<proteinExistence type="predicted"/>
<evidence type="ECO:0000313" key="2">
    <source>
        <dbReference type="EMBL" id="KAH7318319.1"/>
    </source>
</evidence>